<dbReference type="InterPro" id="IPR010260">
    <property type="entry name" value="AlpA"/>
</dbReference>
<accession>A0ABS5GKP2</accession>
<reference evidence="2" key="1">
    <citation type="journal article" date="2021" name="ISME J.">
        <title>Evolutionary origin and ecological implication of a unique nif island in free-living Bradyrhizobium lineages.</title>
        <authorList>
            <person name="Tao J."/>
        </authorList>
    </citation>
    <scope>NUCLEOTIDE SEQUENCE [LARGE SCALE GENOMIC DNA]</scope>
    <source>
        <strain evidence="2">SZCCT0094</strain>
    </source>
</reference>
<organism evidence="1 2">
    <name type="scientific">Bradyrhizobium denitrificans</name>
    <dbReference type="NCBI Taxonomy" id="2734912"/>
    <lineage>
        <taxon>Bacteria</taxon>
        <taxon>Pseudomonadati</taxon>
        <taxon>Pseudomonadota</taxon>
        <taxon>Alphaproteobacteria</taxon>
        <taxon>Hyphomicrobiales</taxon>
        <taxon>Nitrobacteraceae</taxon>
        <taxon>Bradyrhizobium</taxon>
    </lineage>
</organism>
<comment type="caution">
    <text evidence="1">The sequence shown here is derived from an EMBL/GenBank/DDBJ whole genome shotgun (WGS) entry which is preliminary data.</text>
</comment>
<protein>
    <submittedName>
        <fullName evidence="1">AlpA family phage regulatory protein</fullName>
    </submittedName>
</protein>
<dbReference type="Pfam" id="PF05930">
    <property type="entry name" value="Phage_AlpA"/>
    <property type="match status" value="1"/>
</dbReference>
<sequence>MYRRIADGTFPVPRSLGPNTVRWLQSDIDAWIKSLPPSRVPASASAED</sequence>
<name>A0ABS5GKP2_9BRAD</name>
<gene>
    <name evidence="1" type="ORF">JQ619_38495</name>
</gene>
<dbReference type="Proteomes" id="UP001314635">
    <property type="component" value="Unassembled WGS sequence"/>
</dbReference>
<evidence type="ECO:0000313" key="1">
    <source>
        <dbReference type="EMBL" id="MBR1141639.1"/>
    </source>
</evidence>
<keyword evidence="2" id="KW-1185">Reference proteome</keyword>
<proteinExistence type="predicted"/>
<dbReference type="EMBL" id="JAFCLK010000102">
    <property type="protein sequence ID" value="MBR1141639.1"/>
    <property type="molecule type" value="Genomic_DNA"/>
</dbReference>
<dbReference type="Gene3D" id="1.10.238.160">
    <property type="match status" value="1"/>
</dbReference>
<evidence type="ECO:0000313" key="2">
    <source>
        <dbReference type="Proteomes" id="UP001314635"/>
    </source>
</evidence>